<dbReference type="InterPro" id="IPR005835">
    <property type="entry name" value="NTP_transferase_dom"/>
</dbReference>
<dbReference type="InterPro" id="IPR011004">
    <property type="entry name" value="Trimer_LpxA-like_sf"/>
</dbReference>
<name>A0ABN2BUP2_9MICO</name>
<keyword evidence="2" id="KW-0808">Transferase</keyword>
<organism evidence="7 8">
    <name type="scientific">Dermacoccus barathri</name>
    <dbReference type="NCBI Taxonomy" id="322601"/>
    <lineage>
        <taxon>Bacteria</taxon>
        <taxon>Bacillati</taxon>
        <taxon>Actinomycetota</taxon>
        <taxon>Actinomycetes</taxon>
        <taxon>Micrococcales</taxon>
        <taxon>Dermacoccaceae</taxon>
        <taxon>Dermacoccus</taxon>
    </lineage>
</organism>
<feature type="domain" description="Glucose-1-phosphate adenylyltransferase/Bifunctional protein GlmU-like C-terminal hexapeptide" evidence="6">
    <location>
        <begin position="322"/>
        <end position="395"/>
    </location>
</feature>
<feature type="domain" description="Nucleotidyl transferase" evidence="5">
    <location>
        <begin position="26"/>
        <end position="291"/>
    </location>
</feature>
<keyword evidence="4" id="KW-0320">Glycogen biosynthesis</keyword>
<dbReference type="InterPro" id="IPR011831">
    <property type="entry name" value="ADP-Glc_PPase"/>
</dbReference>
<evidence type="ECO:0000256" key="3">
    <source>
        <dbReference type="ARBA" id="ARBA00022695"/>
    </source>
</evidence>
<dbReference type="PANTHER" id="PTHR43523">
    <property type="entry name" value="GLUCOSE-1-PHOSPHATE ADENYLYLTRANSFERASE-RELATED"/>
    <property type="match status" value="1"/>
</dbReference>
<keyword evidence="3 7" id="KW-0548">Nucleotidyltransferase</keyword>
<evidence type="ECO:0000256" key="1">
    <source>
        <dbReference type="ARBA" id="ARBA00010443"/>
    </source>
</evidence>
<dbReference type="Gene3D" id="3.90.550.10">
    <property type="entry name" value="Spore Coat Polysaccharide Biosynthesis Protein SpsA, Chain A"/>
    <property type="match status" value="1"/>
</dbReference>
<dbReference type="Pfam" id="PF00483">
    <property type="entry name" value="NTP_transferase"/>
    <property type="match status" value="1"/>
</dbReference>
<reference evidence="7 8" key="1">
    <citation type="journal article" date="2019" name="Int. J. Syst. Evol. Microbiol.">
        <title>The Global Catalogue of Microorganisms (GCM) 10K type strain sequencing project: providing services to taxonomists for standard genome sequencing and annotation.</title>
        <authorList>
            <consortium name="The Broad Institute Genomics Platform"/>
            <consortium name="The Broad Institute Genome Sequencing Center for Infectious Disease"/>
            <person name="Wu L."/>
            <person name="Ma J."/>
        </authorList>
    </citation>
    <scope>NUCLEOTIDE SEQUENCE [LARGE SCALE GENOMIC DNA]</scope>
    <source>
        <strain evidence="7 8">JCM 14588</strain>
    </source>
</reference>
<sequence length="430" mass="45281">MNAGGARQDGPMADSMPLPRAPKVLAIVQAGGKGSRMGALTADRAKPALPFGGTHQLIDITLSNVANSGIGSVWVSVQYQAGSLDEHLQHGRPWDLDRNVGGFRRVVPDEVDAVRTGGFAAGNADDLYRIRREIEREDADVVVVLSADQIFALDLRDVIAAHLETGAACTIVTTQVSRSQASDKAVVITDATGKVTRVAEKPENPESTTISAEIFVYEKDALLSGLDKAEKATRPDDGKGEDVVDETGLGDFAEHLLPQIIADGPVRTYPLEGYWKDMGRPELYLAAHRDLVRGVVRVFDDVDWPMRTLATNRGAARVRAGAVVAESVISPGCDIAGTVRGSTLGPGVVVREGAVVEDSVIFDACVIEREAVVSTSILDANVAVRAGVRVGTSSAGKRAHDDAIAVVGHDSVVRSDVVAGSQIDPGSTVA</sequence>
<dbReference type="InterPro" id="IPR029044">
    <property type="entry name" value="Nucleotide-diphossugar_trans"/>
</dbReference>
<proteinExistence type="inferred from homology"/>
<accession>A0ABN2BUP2</accession>
<comment type="caution">
    <text evidence="7">The sequence shown here is derived from an EMBL/GenBank/DDBJ whole genome shotgun (WGS) entry which is preliminary data.</text>
</comment>
<dbReference type="CDD" id="cd02508">
    <property type="entry name" value="ADP_Glucose_PP"/>
    <property type="match status" value="1"/>
</dbReference>
<dbReference type="GO" id="GO:0016779">
    <property type="term" value="F:nucleotidyltransferase activity"/>
    <property type="evidence" value="ECO:0007669"/>
    <property type="project" value="UniProtKB-KW"/>
</dbReference>
<evidence type="ECO:0000313" key="8">
    <source>
        <dbReference type="Proteomes" id="UP001501288"/>
    </source>
</evidence>
<dbReference type="SUPFAM" id="SSF51161">
    <property type="entry name" value="Trimeric LpxA-like enzymes"/>
    <property type="match status" value="1"/>
</dbReference>
<comment type="similarity">
    <text evidence="1">Belongs to the bacterial/plant glucose-1-phosphate adenylyltransferase family.</text>
</comment>
<dbReference type="EMBL" id="BAAANV010000037">
    <property type="protein sequence ID" value="GAA1545406.1"/>
    <property type="molecule type" value="Genomic_DNA"/>
</dbReference>
<dbReference type="PANTHER" id="PTHR43523:SF2">
    <property type="entry name" value="GLUCOSE-1-PHOSPHATE ADENYLYLTRANSFERASE"/>
    <property type="match status" value="1"/>
</dbReference>
<evidence type="ECO:0000256" key="2">
    <source>
        <dbReference type="ARBA" id="ARBA00022679"/>
    </source>
</evidence>
<protein>
    <submittedName>
        <fullName evidence="7">Glucose-1-phosphate adenylyltransferase family protein</fullName>
    </submittedName>
</protein>
<dbReference type="Proteomes" id="UP001501288">
    <property type="component" value="Unassembled WGS sequence"/>
</dbReference>
<evidence type="ECO:0000259" key="6">
    <source>
        <dbReference type="Pfam" id="PF24894"/>
    </source>
</evidence>
<dbReference type="Pfam" id="PF24894">
    <property type="entry name" value="Hexapep_GlmU"/>
    <property type="match status" value="1"/>
</dbReference>
<dbReference type="InterPro" id="IPR056818">
    <property type="entry name" value="GlmU/GlgC-like_hexapep"/>
</dbReference>
<evidence type="ECO:0000256" key="4">
    <source>
        <dbReference type="ARBA" id="ARBA00023056"/>
    </source>
</evidence>
<dbReference type="SUPFAM" id="SSF53448">
    <property type="entry name" value="Nucleotide-diphospho-sugar transferases"/>
    <property type="match status" value="1"/>
</dbReference>
<evidence type="ECO:0000259" key="5">
    <source>
        <dbReference type="Pfam" id="PF00483"/>
    </source>
</evidence>
<evidence type="ECO:0000313" key="7">
    <source>
        <dbReference type="EMBL" id="GAA1545406.1"/>
    </source>
</evidence>
<gene>
    <name evidence="7" type="ORF">GCM10009762_18360</name>
</gene>
<keyword evidence="8" id="KW-1185">Reference proteome</keyword>
<dbReference type="Gene3D" id="2.160.10.10">
    <property type="entry name" value="Hexapeptide repeat proteins"/>
    <property type="match status" value="1"/>
</dbReference>